<comment type="subunit">
    <text evidence="3">Homodimer.</text>
</comment>
<keyword evidence="6 15" id="KW-0456">Lyase</keyword>
<evidence type="ECO:0000256" key="8">
    <source>
        <dbReference type="ARBA" id="ARBA00035676"/>
    </source>
</evidence>
<dbReference type="OrthoDB" id="9805628at2"/>
<dbReference type="GO" id="GO:0005829">
    <property type="term" value="C:cytosol"/>
    <property type="evidence" value="ECO:0007669"/>
    <property type="project" value="TreeGrafter"/>
</dbReference>
<dbReference type="InterPro" id="IPR017824">
    <property type="entry name" value="Aminodeoxychorismate_lyase_IV"/>
</dbReference>
<evidence type="ECO:0000256" key="7">
    <source>
        <dbReference type="ARBA" id="ARBA00035633"/>
    </source>
</evidence>
<dbReference type="HOGENOM" id="CLU_020844_2_1_6"/>
<keyword evidence="4 14" id="KW-0663">Pyridoxal phosphate</keyword>
<dbReference type="FunFam" id="3.20.10.10:FF:000002">
    <property type="entry name" value="D-alanine aminotransferase"/>
    <property type="match status" value="1"/>
</dbReference>
<accession>A0A090IU47</accession>
<dbReference type="CDD" id="cd01559">
    <property type="entry name" value="ADCL_like"/>
    <property type="match status" value="1"/>
</dbReference>
<dbReference type="KEGG" id="awd:AWOD_I_1860"/>
<dbReference type="PANTHER" id="PTHR42743">
    <property type="entry name" value="AMINO-ACID AMINOTRANSFERASE"/>
    <property type="match status" value="1"/>
</dbReference>
<keyword evidence="16" id="KW-1185">Reference proteome</keyword>
<dbReference type="Proteomes" id="UP000032427">
    <property type="component" value="Chromosome 1"/>
</dbReference>
<dbReference type="Gene3D" id="3.20.10.10">
    <property type="entry name" value="D-amino Acid Aminotransferase, subunit A, domain 2"/>
    <property type="match status" value="1"/>
</dbReference>
<evidence type="ECO:0000256" key="5">
    <source>
        <dbReference type="ARBA" id="ARBA00022909"/>
    </source>
</evidence>
<evidence type="ECO:0000256" key="14">
    <source>
        <dbReference type="RuleBase" id="RU004516"/>
    </source>
</evidence>
<protein>
    <recommendedName>
        <fullName evidence="11 12">Aminodeoxychorismate lyase</fullName>
        <ecNumber evidence="8 12">4.1.3.38</ecNumber>
    </recommendedName>
</protein>
<dbReference type="AlphaFoldDB" id="A0A090IU47"/>
<dbReference type="GO" id="GO:0008696">
    <property type="term" value="F:4-amino-4-deoxychorismate lyase activity"/>
    <property type="evidence" value="ECO:0007669"/>
    <property type="project" value="UniProtKB-UniRule"/>
</dbReference>
<comment type="function">
    <text evidence="10">Involved in the biosynthesis of p-aminobenzoate (PABA), a precursor of tetrahydrofolate. Converts 4-amino-4-deoxychorismate into 4-aminobenzoate (PABA) and pyruvate.</text>
</comment>
<dbReference type="PROSITE" id="PS00770">
    <property type="entry name" value="AA_TRANSFER_CLASS_4"/>
    <property type="match status" value="1"/>
</dbReference>
<dbReference type="PATRIC" id="fig|80852.17.peg.1924"/>
<evidence type="ECO:0000256" key="13">
    <source>
        <dbReference type="RuleBase" id="RU004106"/>
    </source>
</evidence>
<evidence type="ECO:0000256" key="12">
    <source>
        <dbReference type="NCBIfam" id="TIGR03461"/>
    </source>
</evidence>
<evidence type="ECO:0000313" key="15">
    <source>
        <dbReference type="EMBL" id="CED71925.1"/>
    </source>
</evidence>
<comment type="pathway">
    <text evidence="7">Cofactor biosynthesis; tetrahydrofolate biosynthesis; 4-aminobenzoate from chorismate: step 2/2.</text>
</comment>
<comment type="catalytic activity">
    <reaction evidence="9">
        <text>4-amino-4-deoxychorismate = 4-aminobenzoate + pyruvate + H(+)</text>
        <dbReference type="Rhea" id="RHEA:16201"/>
        <dbReference type="ChEBI" id="CHEBI:15361"/>
        <dbReference type="ChEBI" id="CHEBI:15378"/>
        <dbReference type="ChEBI" id="CHEBI:17836"/>
        <dbReference type="ChEBI" id="CHEBI:58406"/>
        <dbReference type="EC" id="4.1.3.38"/>
    </reaction>
</comment>
<dbReference type="EC" id="4.1.3.38" evidence="8 12"/>
<evidence type="ECO:0000256" key="1">
    <source>
        <dbReference type="ARBA" id="ARBA00001933"/>
    </source>
</evidence>
<dbReference type="EMBL" id="LN554846">
    <property type="protein sequence ID" value="CED71925.1"/>
    <property type="molecule type" value="Genomic_DNA"/>
</dbReference>
<dbReference type="NCBIfam" id="NF004761">
    <property type="entry name" value="PRK06092.1"/>
    <property type="match status" value="1"/>
</dbReference>
<dbReference type="InterPro" id="IPR043131">
    <property type="entry name" value="BCAT-like_N"/>
</dbReference>
<dbReference type="InterPro" id="IPR043132">
    <property type="entry name" value="BCAT-like_C"/>
</dbReference>
<sequence length="269" mass="30557">MYWINGVESETLPINDRSTQYGDGFFTTMKVENGEICLWPFHLERLRVSAKRLMMTPPNWHELEAQVCSIAKSIALGGIKILISRGAGGRGYSPEGCVTTQVIVSDFQYPSHYKQWQKNGIELGVSTIKLGLSSPHLAGMKHLNRLEQVLIKDEIAKTETTDVVVLDLNNKVIETSIANIFWIKDSRIFTPDLSFSGIEGVMKKHLQQLIKISQLELNERSVELCELENADEVFITNALFEIVPINAIVNTKFTQHKFTHRFQERLYSC</sequence>
<name>A0A090IU47_9GAMM</name>
<comment type="similarity">
    <text evidence="2 13">Belongs to the class-IV pyridoxal-phosphate-dependent aminotransferase family.</text>
</comment>
<proteinExistence type="inferred from homology"/>
<evidence type="ECO:0000256" key="3">
    <source>
        <dbReference type="ARBA" id="ARBA00011738"/>
    </source>
</evidence>
<keyword evidence="5" id="KW-0289">Folate biosynthesis</keyword>
<dbReference type="InterPro" id="IPR018300">
    <property type="entry name" value="Aminotrans_IV_CS"/>
</dbReference>
<evidence type="ECO:0000256" key="4">
    <source>
        <dbReference type="ARBA" id="ARBA00022898"/>
    </source>
</evidence>
<dbReference type="InterPro" id="IPR001544">
    <property type="entry name" value="Aminotrans_IV"/>
</dbReference>
<evidence type="ECO:0000256" key="2">
    <source>
        <dbReference type="ARBA" id="ARBA00009320"/>
    </source>
</evidence>
<dbReference type="InterPro" id="IPR050571">
    <property type="entry name" value="Class-IV_PLP-Dep_Aminotrnsfr"/>
</dbReference>
<dbReference type="GO" id="GO:0030170">
    <property type="term" value="F:pyridoxal phosphate binding"/>
    <property type="evidence" value="ECO:0007669"/>
    <property type="project" value="InterPro"/>
</dbReference>
<evidence type="ECO:0000256" key="10">
    <source>
        <dbReference type="ARBA" id="ARBA00054027"/>
    </source>
</evidence>
<dbReference type="GeneID" id="28541436"/>
<evidence type="ECO:0000313" key="16">
    <source>
        <dbReference type="Proteomes" id="UP000032427"/>
    </source>
</evidence>
<dbReference type="GO" id="GO:0008153">
    <property type="term" value="P:4-aminobenzoate biosynthetic process"/>
    <property type="evidence" value="ECO:0007669"/>
    <property type="project" value="UniProtKB-UniRule"/>
</dbReference>
<dbReference type="SUPFAM" id="SSF56752">
    <property type="entry name" value="D-aminoacid aminotransferase-like PLP-dependent enzymes"/>
    <property type="match status" value="1"/>
</dbReference>
<evidence type="ECO:0000256" key="9">
    <source>
        <dbReference type="ARBA" id="ARBA00049529"/>
    </source>
</evidence>
<reference evidence="16" key="1">
    <citation type="submission" date="2014-09" db="EMBL/GenBank/DDBJ databases">
        <authorList>
            <person name="Hjerde E."/>
        </authorList>
    </citation>
    <scope>NUCLEOTIDE SEQUENCE [LARGE SCALE GENOMIC DNA]</scope>
    <source>
        <strain evidence="16">06/09/139</strain>
    </source>
</reference>
<dbReference type="PANTHER" id="PTHR42743:SF2">
    <property type="entry name" value="AMINODEOXYCHORISMATE LYASE"/>
    <property type="match status" value="1"/>
</dbReference>
<dbReference type="GO" id="GO:0046656">
    <property type="term" value="P:folic acid biosynthetic process"/>
    <property type="evidence" value="ECO:0007669"/>
    <property type="project" value="UniProtKB-KW"/>
</dbReference>
<dbReference type="InterPro" id="IPR036038">
    <property type="entry name" value="Aminotransferase-like"/>
</dbReference>
<gene>
    <name evidence="15" type="primary">pabC</name>
    <name evidence="15" type="ORF">AWOD_I_1860</name>
</gene>
<dbReference type="Gene3D" id="3.30.470.10">
    <property type="match status" value="1"/>
</dbReference>
<dbReference type="STRING" id="80852.AWOD_I_1860"/>
<evidence type="ECO:0000256" key="6">
    <source>
        <dbReference type="ARBA" id="ARBA00023239"/>
    </source>
</evidence>
<dbReference type="NCBIfam" id="TIGR03461">
    <property type="entry name" value="pabC_Proteo"/>
    <property type="match status" value="1"/>
</dbReference>
<evidence type="ECO:0000256" key="11">
    <source>
        <dbReference type="ARBA" id="ARBA00069174"/>
    </source>
</evidence>
<organism evidence="15 16">
    <name type="scientific">Aliivibrio wodanis</name>
    <dbReference type="NCBI Taxonomy" id="80852"/>
    <lineage>
        <taxon>Bacteria</taxon>
        <taxon>Pseudomonadati</taxon>
        <taxon>Pseudomonadota</taxon>
        <taxon>Gammaproteobacteria</taxon>
        <taxon>Vibrionales</taxon>
        <taxon>Vibrionaceae</taxon>
        <taxon>Aliivibrio</taxon>
    </lineage>
</organism>
<comment type="cofactor">
    <cofactor evidence="1 14">
        <name>pyridoxal 5'-phosphate</name>
        <dbReference type="ChEBI" id="CHEBI:597326"/>
    </cofactor>
</comment>
<dbReference type="Pfam" id="PF01063">
    <property type="entry name" value="Aminotran_4"/>
    <property type="match status" value="1"/>
</dbReference>